<dbReference type="Proteomes" id="UP000887568">
    <property type="component" value="Unplaced"/>
</dbReference>
<name>A0A914AI09_PATMI</name>
<evidence type="ECO:0000313" key="1">
    <source>
        <dbReference type="EnsemblMetazoa" id="XP_038063176.1"/>
    </source>
</evidence>
<accession>A0A914AI09</accession>
<protein>
    <submittedName>
        <fullName evidence="1">Uncharacterized protein</fullName>
    </submittedName>
</protein>
<sequence length="115" mass="13098">MMAKNNQLGVRRGPYKRYLVDLHAPVPRASNNSLKRFCNNPQTAQKMQNAVVHCQDEVVDDDLHEVSIYDSQISENSIPREDVSEDYVAEEIPTENTQDAVESVVPQVNNCTYFE</sequence>
<proteinExistence type="predicted"/>
<dbReference type="RefSeq" id="XP_038063176.1">
    <property type="nucleotide sequence ID" value="XM_038207248.1"/>
</dbReference>
<dbReference type="EnsemblMetazoa" id="XM_038207248.1">
    <property type="protein sequence ID" value="XP_038063176.1"/>
    <property type="gene ID" value="LOC119733884"/>
</dbReference>
<evidence type="ECO:0000313" key="2">
    <source>
        <dbReference type="Proteomes" id="UP000887568"/>
    </source>
</evidence>
<dbReference type="AlphaFoldDB" id="A0A914AI09"/>
<organism evidence="1 2">
    <name type="scientific">Patiria miniata</name>
    <name type="common">Bat star</name>
    <name type="synonym">Asterina miniata</name>
    <dbReference type="NCBI Taxonomy" id="46514"/>
    <lineage>
        <taxon>Eukaryota</taxon>
        <taxon>Metazoa</taxon>
        <taxon>Echinodermata</taxon>
        <taxon>Eleutherozoa</taxon>
        <taxon>Asterozoa</taxon>
        <taxon>Asteroidea</taxon>
        <taxon>Valvatacea</taxon>
        <taxon>Valvatida</taxon>
        <taxon>Asterinidae</taxon>
        <taxon>Patiria</taxon>
    </lineage>
</organism>
<dbReference type="GeneID" id="119733884"/>
<keyword evidence="2" id="KW-1185">Reference proteome</keyword>
<reference evidence="1" key="1">
    <citation type="submission" date="2022-11" db="UniProtKB">
        <authorList>
            <consortium name="EnsemblMetazoa"/>
        </authorList>
    </citation>
    <scope>IDENTIFICATION</scope>
</reference>